<evidence type="ECO:0000313" key="2">
    <source>
        <dbReference type="Proteomes" id="UP001055439"/>
    </source>
</evidence>
<gene>
    <name evidence="1" type="ORF">MUK42_03325</name>
</gene>
<reference evidence="1" key="1">
    <citation type="submission" date="2022-05" db="EMBL/GenBank/DDBJ databases">
        <title>The Musa troglodytarum L. genome provides insights into the mechanism of non-climacteric behaviour and enrichment of carotenoids.</title>
        <authorList>
            <person name="Wang J."/>
        </authorList>
    </citation>
    <scope>NUCLEOTIDE SEQUENCE</scope>
    <source>
        <tissue evidence="1">Leaf</tissue>
    </source>
</reference>
<evidence type="ECO:0000313" key="1">
    <source>
        <dbReference type="EMBL" id="URE35588.1"/>
    </source>
</evidence>
<dbReference type="EMBL" id="CP097510">
    <property type="protein sequence ID" value="URE35588.1"/>
    <property type="molecule type" value="Genomic_DNA"/>
</dbReference>
<protein>
    <submittedName>
        <fullName evidence="1">Uncharacterized protein</fullName>
    </submittedName>
</protein>
<dbReference type="Proteomes" id="UP001055439">
    <property type="component" value="Chromosome 8"/>
</dbReference>
<keyword evidence="2" id="KW-1185">Reference proteome</keyword>
<dbReference type="AlphaFoldDB" id="A0A9E7KVE7"/>
<name>A0A9E7KVE7_9LILI</name>
<organism evidence="1 2">
    <name type="scientific">Musa troglodytarum</name>
    <name type="common">fe'i banana</name>
    <dbReference type="NCBI Taxonomy" id="320322"/>
    <lineage>
        <taxon>Eukaryota</taxon>
        <taxon>Viridiplantae</taxon>
        <taxon>Streptophyta</taxon>
        <taxon>Embryophyta</taxon>
        <taxon>Tracheophyta</taxon>
        <taxon>Spermatophyta</taxon>
        <taxon>Magnoliopsida</taxon>
        <taxon>Liliopsida</taxon>
        <taxon>Zingiberales</taxon>
        <taxon>Musaceae</taxon>
        <taxon>Musa</taxon>
    </lineage>
</organism>
<dbReference type="OrthoDB" id="10461943at2759"/>
<sequence>METRKFEGEFRKTLTENKEIVGDDVDAGVQLCTKVGDSVLIVFSFMHLAPRASVDRSPCNQDMIARNNFSSVDWLVKSTDPTWGIEIENDSKVGFQFFRSRKDRYSTTYFTRSIVVLGHCWWNLLLKCSFNQRRRDFPELLWQQGWLFCGHKAMEARAGRSRLPNSLSDHRQGKLVSLTLQFLVPKALDHEVMYLWKENCTISFPSLRCSEAKDAIACLSLPSVCCLFVYHSPASLPGSPHKHRAVRRHPNG</sequence>
<proteinExistence type="predicted"/>
<accession>A0A9E7KVE7</accession>